<dbReference type="OrthoDB" id="2158948at2759"/>
<evidence type="ECO:0000313" key="3">
    <source>
        <dbReference type="Proteomes" id="UP000077115"/>
    </source>
</evidence>
<dbReference type="VEuPathDB" id="FungiDB:BDEG_27325"/>
<sequence>MLRQASISKILISRDRIGPPLMSLVPFLVKRTIKFPMMFDQHRHAYIKVGENKPETQPMNNTAHTPITNDMEDDIYSAEKDCMAGMTEEQKMEIKKEIRDQSRRTYSIGSAIIGGSFGLVLACMWYFK</sequence>
<accession>A0A177WVF8</accession>
<organism evidence="2 3">
    <name type="scientific">Batrachochytrium dendrobatidis (strain JEL423)</name>
    <dbReference type="NCBI Taxonomy" id="403673"/>
    <lineage>
        <taxon>Eukaryota</taxon>
        <taxon>Fungi</taxon>
        <taxon>Fungi incertae sedis</taxon>
        <taxon>Chytridiomycota</taxon>
        <taxon>Chytridiomycota incertae sedis</taxon>
        <taxon>Chytridiomycetes</taxon>
        <taxon>Rhizophydiales</taxon>
        <taxon>Rhizophydiales incertae sedis</taxon>
        <taxon>Batrachochytrium</taxon>
    </lineage>
</organism>
<dbReference type="EMBL" id="DS022311">
    <property type="protein sequence ID" value="OAJ44033.1"/>
    <property type="molecule type" value="Genomic_DNA"/>
</dbReference>
<feature type="transmembrane region" description="Helical" evidence="1">
    <location>
        <begin position="105"/>
        <end position="127"/>
    </location>
</feature>
<keyword evidence="1" id="KW-1133">Transmembrane helix</keyword>
<reference evidence="2 3" key="1">
    <citation type="submission" date="2006-10" db="EMBL/GenBank/DDBJ databases">
        <title>The Genome Sequence of Batrachochytrium dendrobatidis JEL423.</title>
        <authorList>
            <consortium name="The Broad Institute Genome Sequencing Platform"/>
            <person name="Birren B."/>
            <person name="Lander E."/>
            <person name="Galagan J."/>
            <person name="Cuomo C."/>
            <person name="Devon K."/>
            <person name="Jaffe D."/>
            <person name="Butler J."/>
            <person name="Alvarez P."/>
            <person name="Gnerre S."/>
            <person name="Grabherr M."/>
            <person name="Kleber M."/>
            <person name="Mauceli E."/>
            <person name="Brockman W."/>
            <person name="Young S."/>
            <person name="LaButti K."/>
            <person name="Sykes S."/>
            <person name="DeCaprio D."/>
            <person name="Crawford M."/>
            <person name="Koehrsen M."/>
            <person name="Engels R."/>
            <person name="Montgomery P."/>
            <person name="Pearson M."/>
            <person name="Howarth C."/>
            <person name="Larson L."/>
            <person name="White J."/>
            <person name="O'Leary S."/>
            <person name="Kodira C."/>
            <person name="Zeng Q."/>
            <person name="Yandava C."/>
            <person name="Alvarado L."/>
            <person name="Longcore J."/>
            <person name="James T."/>
        </authorList>
    </citation>
    <scope>NUCLEOTIDE SEQUENCE [LARGE SCALE GENOMIC DNA]</scope>
    <source>
        <strain evidence="2 3">JEL423</strain>
    </source>
</reference>
<dbReference type="AlphaFoldDB" id="A0A177WVF8"/>
<name>A0A177WVF8_BATDL</name>
<evidence type="ECO:0000256" key="1">
    <source>
        <dbReference type="SAM" id="Phobius"/>
    </source>
</evidence>
<keyword evidence="1" id="KW-0812">Transmembrane</keyword>
<dbReference type="Proteomes" id="UP000077115">
    <property type="component" value="Unassembled WGS sequence"/>
</dbReference>
<reference evidence="2 3" key="2">
    <citation type="submission" date="2016-05" db="EMBL/GenBank/DDBJ databases">
        <title>Lineage-specific infection strategies underlie the spectrum of fungal disease in amphibians.</title>
        <authorList>
            <person name="Cuomo C.A."/>
            <person name="Farrer R.A."/>
            <person name="James T."/>
            <person name="Longcore J."/>
            <person name="Birren B."/>
        </authorList>
    </citation>
    <scope>NUCLEOTIDE SEQUENCE [LARGE SCALE GENOMIC DNA]</scope>
    <source>
        <strain evidence="2 3">JEL423</strain>
    </source>
</reference>
<protein>
    <submittedName>
        <fullName evidence="2">Uncharacterized protein</fullName>
    </submittedName>
</protein>
<gene>
    <name evidence="2" type="ORF">BDEG_27325</name>
</gene>
<proteinExistence type="predicted"/>
<evidence type="ECO:0000313" key="2">
    <source>
        <dbReference type="EMBL" id="OAJ44033.1"/>
    </source>
</evidence>
<keyword evidence="1" id="KW-0472">Membrane</keyword>